<feature type="domain" description="AB hydrolase-1" evidence="2">
    <location>
        <begin position="174"/>
        <end position="380"/>
    </location>
</feature>
<dbReference type="Pfam" id="PF12697">
    <property type="entry name" value="Abhydrolase_6"/>
    <property type="match status" value="1"/>
</dbReference>
<evidence type="ECO:0000313" key="4">
    <source>
        <dbReference type="Proteomes" id="UP000019478"/>
    </source>
</evidence>
<dbReference type="Gene3D" id="1.20.1440.110">
    <property type="entry name" value="acylaminoacyl peptidase"/>
    <property type="match status" value="1"/>
</dbReference>
<dbReference type="EMBL" id="AMGY01000003">
    <property type="protein sequence ID" value="EXJ87165.1"/>
    <property type="molecule type" value="Genomic_DNA"/>
</dbReference>
<evidence type="ECO:0000256" key="1">
    <source>
        <dbReference type="ARBA" id="ARBA00038115"/>
    </source>
</evidence>
<dbReference type="Gene3D" id="3.40.50.1820">
    <property type="entry name" value="alpha/beta hydrolase"/>
    <property type="match status" value="1"/>
</dbReference>
<dbReference type="PANTHER" id="PTHR22946">
    <property type="entry name" value="DIENELACTONE HYDROLASE DOMAIN-CONTAINING PROTEIN-RELATED"/>
    <property type="match status" value="1"/>
</dbReference>
<name>W9YBW0_9EURO</name>
<dbReference type="STRING" id="1182542.W9YBW0"/>
<dbReference type="AlphaFoldDB" id="W9YBW0"/>
<protein>
    <recommendedName>
        <fullName evidence="2">AB hydrolase-1 domain-containing protein</fullName>
    </recommendedName>
</protein>
<sequence>MIRLSSDDSVHFELLRILGLSRYFGADVGEVLQAAAQIQAEDLTSVCRVFHKLATRVNGQAEQIDASKYPVSARDAYFRAATYFRSADIYLHTSNDASDPLSDELWEKQRLAFDKAIALLPIPGERLLLKADGFDVAAIYYRSTVGDRSTPKPALIIGPGYDGSHEEMLHAIGFAALERGYNVLTYEGPGQPTVRRDQGLGFIVEWERVVTPVVDYLYRQPDVDSSRIGLIGVSMGGWLAVRAAAFEHRLAAAMAIDGVYDFYQAAASHFPPPVRALLDSGDFQALDSHLGEFLASGMAPTAVSWGIGQGLWSFNVASPGELVAKMKGMTLKGIEDKVQCPVWVGEASEDQFTKGQPEQVRDALGDKATYVRLTAEDAAGYHCHEGAAVLMNQRVLDWFGDIISKR</sequence>
<organism evidence="3 4">
    <name type="scientific">Capronia epimyces CBS 606.96</name>
    <dbReference type="NCBI Taxonomy" id="1182542"/>
    <lineage>
        <taxon>Eukaryota</taxon>
        <taxon>Fungi</taxon>
        <taxon>Dikarya</taxon>
        <taxon>Ascomycota</taxon>
        <taxon>Pezizomycotina</taxon>
        <taxon>Eurotiomycetes</taxon>
        <taxon>Chaetothyriomycetidae</taxon>
        <taxon>Chaetothyriales</taxon>
        <taxon>Herpotrichiellaceae</taxon>
        <taxon>Capronia</taxon>
    </lineage>
</organism>
<dbReference type="SUPFAM" id="SSF53474">
    <property type="entry name" value="alpha/beta-Hydrolases"/>
    <property type="match status" value="1"/>
</dbReference>
<evidence type="ECO:0000259" key="2">
    <source>
        <dbReference type="Pfam" id="PF12697"/>
    </source>
</evidence>
<keyword evidence="4" id="KW-1185">Reference proteome</keyword>
<proteinExistence type="inferred from homology"/>
<dbReference type="InterPro" id="IPR000073">
    <property type="entry name" value="AB_hydrolase_1"/>
</dbReference>
<accession>W9YBW0</accession>
<dbReference type="HOGENOM" id="CLU_034451_1_0_1"/>
<reference evidence="3 4" key="1">
    <citation type="submission" date="2013-03" db="EMBL/GenBank/DDBJ databases">
        <title>The Genome Sequence of Capronia epimyces CBS 606.96.</title>
        <authorList>
            <consortium name="The Broad Institute Genomics Platform"/>
            <person name="Cuomo C."/>
            <person name="de Hoog S."/>
            <person name="Gorbushina A."/>
            <person name="Walker B."/>
            <person name="Young S.K."/>
            <person name="Zeng Q."/>
            <person name="Gargeya S."/>
            <person name="Fitzgerald M."/>
            <person name="Haas B."/>
            <person name="Abouelleil A."/>
            <person name="Allen A.W."/>
            <person name="Alvarado L."/>
            <person name="Arachchi H.M."/>
            <person name="Berlin A.M."/>
            <person name="Chapman S.B."/>
            <person name="Gainer-Dewar J."/>
            <person name="Goldberg J."/>
            <person name="Griggs A."/>
            <person name="Gujja S."/>
            <person name="Hansen M."/>
            <person name="Howarth C."/>
            <person name="Imamovic A."/>
            <person name="Ireland A."/>
            <person name="Larimer J."/>
            <person name="McCowan C."/>
            <person name="Murphy C."/>
            <person name="Pearson M."/>
            <person name="Poon T.W."/>
            <person name="Priest M."/>
            <person name="Roberts A."/>
            <person name="Saif S."/>
            <person name="Shea T."/>
            <person name="Sisk P."/>
            <person name="Sykes S."/>
            <person name="Wortman J."/>
            <person name="Nusbaum C."/>
            <person name="Birren B."/>
        </authorList>
    </citation>
    <scope>NUCLEOTIDE SEQUENCE [LARGE SCALE GENOMIC DNA]</scope>
    <source>
        <strain evidence="3 4">CBS 606.96</strain>
    </source>
</reference>
<comment type="similarity">
    <text evidence="1">Belongs to the AB hydrolase superfamily. FUS2 hydrolase family.</text>
</comment>
<dbReference type="Proteomes" id="UP000019478">
    <property type="component" value="Unassembled WGS sequence"/>
</dbReference>
<gene>
    <name evidence="3" type="ORF">A1O3_04124</name>
</gene>
<dbReference type="InterPro" id="IPR050261">
    <property type="entry name" value="FrsA_esterase"/>
</dbReference>
<dbReference type="OrthoDB" id="249703at2759"/>
<dbReference type="GeneID" id="19168244"/>
<dbReference type="PANTHER" id="PTHR22946:SF12">
    <property type="entry name" value="CONIDIAL PIGMENT BIOSYNTHESIS PROTEIN AYG1 (AFU_ORTHOLOGUE AFUA_2G17550)"/>
    <property type="match status" value="1"/>
</dbReference>
<evidence type="ECO:0000313" key="3">
    <source>
        <dbReference type="EMBL" id="EXJ87165.1"/>
    </source>
</evidence>
<comment type="caution">
    <text evidence="3">The sequence shown here is derived from an EMBL/GenBank/DDBJ whole genome shotgun (WGS) entry which is preliminary data.</text>
</comment>
<dbReference type="InterPro" id="IPR029058">
    <property type="entry name" value="AB_hydrolase_fold"/>
</dbReference>
<dbReference type="RefSeq" id="XP_007732444.1">
    <property type="nucleotide sequence ID" value="XM_007734254.1"/>
</dbReference>
<dbReference type="eggNOG" id="ENOG502QPTG">
    <property type="taxonomic scope" value="Eukaryota"/>
</dbReference>